<dbReference type="PANTHER" id="PTHR30619:SF1">
    <property type="entry name" value="RECOMBINATION PROTEIN 2"/>
    <property type="match status" value="1"/>
</dbReference>
<gene>
    <name evidence="2" type="ORF">I6H06_29735</name>
</gene>
<organism evidence="2 3">
    <name type="scientific">Burkholderia glumae</name>
    <name type="common">Pseudomonas glumae</name>
    <dbReference type="NCBI Taxonomy" id="337"/>
    <lineage>
        <taxon>Bacteria</taxon>
        <taxon>Pseudomonadati</taxon>
        <taxon>Pseudomonadota</taxon>
        <taxon>Betaproteobacteria</taxon>
        <taxon>Burkholderiales</taxon>
        <taxon>Burkholderiaceae</taxon>
        <taxon>Burkholderia</taxon>
    </lineage>
</organism>
<accession>A0AAP9Y535</accession>
<dbReference type="PANTHER" id="PTHR30619">
    <property type="entry name" value="DNA INTERNALIZATION/COMPETENCE PROTEIN COMEC/REC2"/>
    <property type="match status" value="1"/>
</dbReference>
<keyword evidence="2" id="KW-0614">Plasmid</keyword>
<dbReference type="AlphaFoldDB" id="A0AAP9Y535"/>
<reference evidence="2 3" key="1">
    <citation type="submission" date="2020-12" db="EMBL/GenBank/DDBJ databases">
        <title>FDA dAtabase for Regulatory Grade micrObial Sequences (FDA-ARGOS): Supporting development and validation of Infectious Disease Dx tests.</title>
        <authorList>
            <person name="Minogue T."/>
            <person name="Wolcott M."/>
            <person name="Wasieloski L."/>
            <person name="Aguilar W."/>
            <person name="Moore D."/>
            <person name="Jaissle J."/>
            <person name="Tallon L."/>
            <person name="Sadzewicz L."/>
            <person name="Zhao X."/>
            <person name="Boylan J."/>
            <person name="Ott S."/>
            <person name="Bowen H."/>
            <person name="Vavikolanu K."/>
            <person name="Mehta A."/>
            <person name="Aluvathingal J."/>
            <person name="Nadendla S."/>
            <person name="Yan Y."/>
            <person name="Sichtig H."/>
        </authorList>
    </citation>
    <scope>NUCLEOTIDE SEQUENCE [LARGE SCALE GENOMIC DNA]</scope>
    <source>
        <strain evidence="2 3">FDAARGOS_949</strain>
        <plasmid evidence="2 3">unnamed2</plasmid>
    </source>
</reference>
<dbReference type="Gene3D" id="3.60.15.10">
    <property type="entry name" value="Ribonuclease Z/Hydroxyacylglutathione hydrolase-like"/>
    <property type="match status" value="1"/>
</dbReference>
<dbReference type="Proteomes" id="UP000594892">
    <property type="component" value="Plasmid unnamed2"/>
</dbReference>
<name>A0AAP9Y535_BURGL</name>
<dbReference type="InterPro" id="IPR052159">
    <property type="entry name" value="Competence_DNA_uptake"/>
</dbReference>
<dbReference type="InterPro" id="IPR036866">
    <property type="entry name" value="RibonucZ/Hydroxyglut_hydro"/>
</dbReference>
<feature type="region of interest" description="Disordered" evidence="1">
    <location>
        <begin position="364"/>
        <end position="392"/>
    </location>
</feature>
<sequence length="392" mass="42934">MATPKITFFPVGNGDMTLIELSNGQTILIDINIREPGDDVRDVLKDLRERLSEDEEGRPYVDVMVLSHPDQDHCRGLVAHFHLGSLMDYPVKGEASKIVIREMWSSPLVYRRASKTHTLSEDAKAWNKEAKRRVQLFKDEGALDDGDRIQIMGEDADGKTDDIMQIVVKAGEQITKVAGKSYENFSALLLAPRNADNSDDAEQLTKNESSVIINYSIGTGADPEAVKFLSAGDAEVYIWDKKLWPRYKNNTAALEYDLLATPHHCSWHTLSYDSWSDYGEDAKVCGDARNALSQARAGAVIVASSKKIVDDKNDPPCIRAEREYKKIASNAKGEFLNTSVHPSEANPEPMTFEVYGDGLKPAWRKHSGGTGAGAGAGAAAAIGSQPLSHGSD</sequence>
<proteinExistence type="predicted"/>
<dbReference type="SUPFAM" id="SSF56281">
    <property type="entry name" value="Metallo-hydrolase/oxidoreductase"/>
    <property type="match status" value="1"/>
</dbReference>
<evidence type="ECO:0000313" key="2">
    <source>
        <dbReference type="EMBL" id="QPQ94791.1"/>
    </source>
</evidence>
<dbReference type="EMBL" id="CP065603">
    <property type="protein sequence ID" value="QPQ94791.1"/>
    <property type="molecule type" value="Genomic_DNA"/>
</dbReference>
<geneLocation type="plasmid" evidence="2 3">
    <name>unnamed2</name>
</geneLocation>
<evidence type="ECO:0000313" key="3">
    <source>
        <dbReference type="Proteomes" id="UP000594892"/>
    </source>
</evidence>
<protein>
    <submittedName>
        <fullName evidence="2">Metallohydrolase</fullName>
    </submittedName>
</protein>
<evidence type="ECO:0000256" key="1">
    <source>
        <dbReference type="SAM" id="MobiDB-lite"/>
    </source>
</evidence>